<organism evidence="1 2">
    <name type="scientific">Gemmata obscuriglobus</name>
    <dbReference type="NCBI Taxonomy" id="114"/>
    <lineage>
        <taxon>Bacteria</taxon>
        <taxon>Pseudomonadati</taxon>
        <taxon>Planctomycetota</taxon>
        <taxon>Planctomycetia</taxon>
        <taxon>Gemmatales</taxon>
        <taxon>Gemmataceae</taxon>
        <taxon>Gemmata</taxon>
    </lineage>
</organism>
<evidence type="ECO:0000313" key="1">
    <source>
        <dbReference type="EMBL" id="AWM41761.1"/>
    </source>
</evidence>
<accession>A0A2Z3HA51</accession>
<protein>
    <submittedName>
        <fullName evidence="1">Uncharacterized protein</fullName>
    </submittedName>
</protein>
<evidence type="ECO:0000313" key="2">
    <source>
        <dbReference type="Proteomes" id="UP000245802"/>
    </source>
</evidence>
<sequence>MADPWAEAFANIGADFEQLMAPLLAPVTVTRADADAGTAVTTVAAVPALKRGRRRQPFGVGGGGDVGSDATRFVIKADRVTWALKAKDTITEASGTVWVVTDLEQIAMGQVYTANVVIKR</sequence>
<dbReference type="EMBL" id="CP025958">
    <property type="protein sequence ID" value="AWM41761.1"/>
    <property type="molecule type" value="Genomic_DNA"/>
</dbReference>
<reference evidence="1 2" key="1">
    <citation type="submission" date="2018-01" db="EMBL/GenBank/DDBJ databases">
        <title>G. obscuriglobus.</title>
        <authorList>
            <person name="Franke J."/>
            <person name="Blomberg W."/>
            <person name="Selmecki A."/>
        </authorList>
    </citation>
    <scope>NUCLEOTIDE SEQUENCE [LARGE SCALE GENOMIC DNA]</scope>
    <source>
        <strain evidence="1 2">DSM 5831</strain>
    </source>
</reference>
<proteinExistence type="predicted"/>
<dbReference type="Proteomes" id="UP000245802">
    <property type="component" value="Chromosome"/>
</dbReference>
<dbReference type="AlphaFoldDB" id="A0A2Z3HA51"/>
<dbReference type="KEGG" id="gog:C1280_35375"/>
<dbReference type="RefSeq" id="WP_010038323.1">
    <property type="nucleotide sequence ID" value="NZ_CP025958.1"/>
</dbReference>
<gene>
    <name evidence="1" type="ORF">C1280_35375</name>
</gene>
<name>A0A2Z3HA51_9BACT</name>
<keyword evidence="2" id="KW-1185">Reference proteome</keyword>